<name>A0A3P7JTC0_STRVU</name>
<proteinExistence type="predicted"/>
<evidence type="ECO:0000256" key="1">
    <source>
        <dbReference type="SAM" id="MobiDB-lite"/>
    </source>
</evidence>
<protein>
    <submittedName>
        <fullName evidence="2">Uncharacterized protein</fullName>
    </submittedName>
</protein>
<gene>
    <name evidence="2" type="ORF">SVUK_LOCUS18187</name>
</gene>
<accession>A0A3P7JTC0</accession>
<organism evidence="2 3">
    <name type="scientific">Strongylus vulgaris</name>
    <name type="common">Blood worm</name>
    <dbReference type="NCBI Taxonomy" id="40348"/>
    <lineage>
        <taxon>Eukaryota</taxon>
        <taxon>Metazoa</taxon>
        <taxon>Ecdysozoa</taxon>
        <taxon>Nematoda</taxon>
        <taxon>Chromadorea</taxon>
        <taxon>Rhabditida</taxon>
        <taxon>Rhabditina</taxon>
        <taxon>Rhabditomorpha</taxon>
        <taxon>Strongyloidea</taxon>
        <taxon>Strongylidae</taxon>
        <taxon>Strongylus</taxon>
    </lineage>
</organism>
<keyword evidence="3" id="KW-1185">Reference proteome</keyword>
<reference evidence="2 3" key="1">
    <citation type="submission" date="2018-11" db="EMBL/GenBank/DDBJ databases">
        <authorList>
            <consortium name="Pathogen Informatics"/>
        </authorList>
    </citation>
    <scope>NUCLEOTIDE SEQUENCE [LARGE SCALE GENOMIC DNA]</scope>
</reference>
<feature type="non-terminal residue" evidence="2">
    <location>
        <position position="136"/>
    </location>
</feature>
<dbReference type="Proteomes" id="UP000270094">
    <property type="component" value="Unassembled WGS sequence"/>
</dbReference>
<dbReference type="OrthoDB" id="5852312at2759"/>
<feature type="region of interest" description="Disordered" evidence="1">
    <location>
        <begin position="46"/>
        <end position="77"/>
    </location>
</feature>
<sequence length="136" mass="14654">MTSTVLPILCLMDWHSPKCRLNAPPPRFAPNYDVNKARAHELARNRAKSAIQGDEEVAEISSPVLPESNSMGESSEYDDGFFTPILPSVATAPRRAVHSKGESSKTTVPLTTTVTTTTARTTTTVTTITSTTMSTT</sequence>
<evidence type="ECO:0000313" key="3">
    <source>
        <dbReference type="Proteomes" id="UP000270094"/>
    </source>
</evidence>
<dbReference type="AlphaFoldDB" id="A0A3P7JTC0"/>
<dbReference type="EMBL" id="UYYB01121628">
    <property type="protein sequence ID" value="VDM83189.1"/>
    <property type="molecule type" value="Genomic_DNA"/>
</dbReference>
<evidence type="ECO:0000313" key="2">
    <source>
        <dbReference type="EMBL" id="VDM83189.1"/>
    </source>
</evidence>